<dbReference type="PANTHER" id="PTHR43537:SF5">
    <property type="entry name" value="UXU OPERON TRANSCRIPTIONAL REGULATOR"/>
    <property type="match status" value="1"/>
</dbReference>
<dbReference type="Gene3D" id="1.20.120.530">
    <property type="entry name" value="GntR ligand-binding domain-like"/>
    <property type="match status" value="1"/>
</dbReference>
<dbReference type="SUPFAM" id="SSF46785">
    <property type="entry name" value="Winged helix' DNA-binding domain"/>
    <property type="match status" value="1"/>
</dbReference>
<dbReference type="Proteomes" id="UP000315677">
    <property type="component" value="Unassembled WGS sequence"/>
</dbReference>
<keyword evidence="1" id="KW-0805">Transcription regulation</keyword>
<dbReference type="PANTHER" id="PTHR43537">
    <property type="entry name" value="TRANSCRIPTIONAL REGULATOR, GNTR FAMILY"/>
    <property type="match status" value="1"/>
</dbReference>
<name>A0A543CXB1_9PSEU</name>
<dbReference type="SUPFAM" id="SSF48008">
    <property type="entry name" value="GntR ligand-binding domain-like"/>
    <property type="match status" value="1"/>
</dbReference>
<dbReference type="InterPro" id="IPR036388">
    <property type="entry name" value="WH-like_DNA-bd_sf"/>
</dbReference>
<evidence type="ECO:0000313" key="6">
    <source>
        <dbReference type="Proteomes" id="UP000315677"/>
    </source>
</evidence>
<dbReference type="OrthoDB" id="4164516at2"/>
<organism evidence="5 6">
    <name type="scientific">Pseudonocardia kunmingensis</name>
    <dbReference type="NCBI Taxonomy" id="630975"/>
    <lineage>
        <taxon>Bacteria</taxon>
        <taxon>Bacillati</taxon>
        <taxon>Actinomycetota</taxon>
        <taxon>Actinomycetes</taxon>
        <taxon>Pseudonocardiales</taxon>
        <taxon>Pseudonocardiaceae</taxon>
        <taxon>Pseudonocardia</taxon>
    </lineage>
</organism>
<dbReference type="InterPro" id="IPR008920">
    <property type="entry name" value="TF_FadR/GntR_C"/>
</dbReference>
<dbReference type="CDD" id="cd07377">
    <property type="entry name" value="WHTH_GntR"/>
    <property type="match status" value="1"/>
</dbReference>
<dbReference type="RefSeq" id="WP_142064531.1">
    <property type="nucleotide sequence ID" value="NZ_VFPA01000008.1"/>
</dbReference>
<dbReference type="EMBL" id="VFPA01000008">
    <property type="protein sequence ID" value="TQM01747.1"/>
    <property type="molecule type" value="Genomic_DNA"/>
</dbReference>
<keyword evidence="3" id="KW-0804">Transcription</keyword>
<evidence type="ECO:0000256" key="1">
    <source>
        <dbReference type="ARBA" id="ARBA00023015"/>
    </source>
</evidence>
<dbReference type="PROSITE" id="PS50949">
    <property type="entry name" value="HTH_GNTR"/>
    <property type="match status" value="1"/>
</dbReference>
<comment type="caution">
    <text evidence="5">The sequence shown here is derived from an EMBL/GenBank/DDBJ whole genome shotgun (WGS) entry which is preliminary data.</text>
</comment>
<evidence type="ECO:0000256" key="2">
    <source>
        <dbReference type="ARBA" id="ARBA00023125"/>
    </source>
</evidence>
<dbReference type="InterPro" id="IPR000524">
    <property type="entry name" value="Tscrpt_reg_HTH_GntR"/>
</dbReference>
<dbReference type="InterPro" id="IPR011711">
    <property type="entry name" value="GntR_C"/>
</dbReference>
<gene>
    <name evidence="5" type="ORF">FB558_8261</name>
</gene>
<keyword evidence="6" id="KW-1185">Reference proteome</keyword>
<sequence length="228" mass="24935">MTENRGPRSKLADTVAEQLTTLILSGSYPVGSKLPSGDLLANQFGVGRSSMREAVRTLEAAGYLRSTQGVGTFVVNDRPPPTAVDQALRDGYTMRDLFETRIAIEGKTAELAAQRHSDADRSALLAVLDAAEQPGLGHDEFVSLDARFHRRIAAAAENPLLLHLWDSIQPQFREYSLRVIGMPGRRDRAHSDHRGIAEAILDRDPTQAGDLARAHVVTVQRELHRLGG</sequence>
<dbReference type="Pfam" id="PF07729">
    <property type="entry name" value="FCD"/>
    <property type="match status" value="1"/>
</dbReference>
<keyword evidence="2" id="KW-0238">DNA-binding</keyword>
<dbReference type="Pfam" id="PF00392">
    <property type="entry name" value="GntR"/>
    <property type="match status" value="1"/>
</dbReference>
<proteinExistence type="predicted"/>
<feature type="domain" description="HTH gntR-type" evidence="4">
    <location>
        <begin position="9"/>
        <end position="77"/>
    </location>
</feature>
<evidence type="ECO:0000313" key="5">
    <source>
        <dbReference type="EMBL" id="TQM01747.1"/>
    </source>
</evidence>
<dbReference type="SMART" id="SM00895">
    <property type="entry name" value="FCD"/>
    <property type="match status" value="1"/>
</dbReference>
<dbReference type="GO" id="GO:0003700">
    <property type="term" value="F:DNA-binding transcription factor activity"/>
    <property type="evidence" value="ECO:0007669"/>
    <property type="project" value="InterPro"/>
</dbReference>
<dbReference type="GO" id="GO:0003677">
    <property type="term" value="F:DNA binding"/>
    <property type="evidence" value="ECO:0007669"/>
    <property type="project" value="UniProtKB-KW"/>
</dbReference>
<dbReference type="PRINTS" id="PR00035">
    <property type="entry name" value="HTHGNTR"/>
</dbReference>
<dbReference type="InterPro" id="IPR036390">
    <property type="entry name" value="WH_DNA-bd_sf"/>
</dbReference>
<dbReference type="AlphaFoldDB" id="A0A543CXB1"/>
<protein>
    <submittedName>
        <fullName evidence="5">GntR family transcriptional regulator</fullName>
    </submittedName>
</protein>
<dbReference type="SMART" id="SM00345">
    <property type="entry name" value="HTH_GNTR"/>
    <property type="match status" value="1"/>
</dbReference>
<dbReference type="Gene3D" id="1.10.10.10">
    <property type="entry name" value="Winged helix-like DNA-binding domain superfamily/Winged helix DNA-binding domain"/>
    <property type="match status" value="1"/>
</dbReference>
<reference evidence="5 6" key="1">
    <citation type="submission" date="2019-06" db="EMBL/GenBank/DDBJ databases">
        <title>Sequencing the genomes of 1000 actinobacteria strains.</title>
        <authorList>
            <person name="Klenk H.-P."/>
        </authorList>
    </citation>
    <scope>NUCLEOTIDE SEQUENCE [LARGE SCALE GENOMIC DNA]</scope>
    <source>
        <strain evidence="5 6">DSM 45301</strain>
    </source>
</reference>
<evidence type="ECO:0000259" key="4">
    <source>
        <dbReference type="PROSITE" id="PS50949"/>
    </source>
</evidence>
<accession>A0A543CXB1</accession>
<evidence type="ECO:0000256" key="3">
    <source>
        <dbReference type="ARBA" id="ARBA00023163"/>
    </source>
</evidence>